<keyword evidence="1" id="KW-0812">Transmembrane</keyword>
<organism evidence="2 3">
    <name type="scientific">Hydromonas duriensis</name>
    <dbReference type="NCBI Taxonomy" id="1527608"/>
    <lineage>
        <taxon>Bacteria</taxon>
        <taxon>Pseudomonadati</taxon>
        <taxon>Pseudomonadota</taxon>
        <taxon>Betaproteobacteria</taxon>
        <taxon>Burkholderiales</taxon>
        <taxon>Burkholderiaceae</taxon>
        <taxon>Hydromonas</taxon>
    </lineage>
</organism>
<evidence type="ECO:0000313" key="2">
    <source>
        <dbReference type="EMBL" id="TDR32814.1"/>
    </source>
</evidence>
<feature type="transmembrane region" description="Helical" evidence="1">
    <location>
        <begin position="333"/>
        <end position="359"/>
    </location>
</feature>
<dbReference type="EMBL" id="SNZE01000002">
    <property type="protein sequence ID" value="TDR32814.1"/>
    <property type="molecule type" value="Genomic_DNA"/>
</dbReference>
<protein>
    <submittedName>
        <fullName evidence="2">Low temperature requirement protein LtrA</fullName>
    </submittedName>
</protein>
<keyword evidence="1" id="KW-1133">Transmembrane helix</keyword>
<accession>A0A4R6YB17</accession>
<keyword evidence="3" id="KW-1185">Reference proteome</keyword>
<comment type="caution">
    <text evidence="2">The sequence shown here is derived from an EMBL/GenBank/DDBJ whole genome shotgun (WGS) entry which is preliminary data.</text>
</comment>
<dbReference type="Proteomes" id="UP000294480">
    <property type="component" value="Unassembled WGS sequence"/>
</dbReference>
<feature type="transmembrane region" description="Helical" evidence="1">
    <location>
        <begin position="230"/>
        <end position="249"/>
    </location>
</feature>
<feature type="transmembrane region" description="Helical" evidence="1">
    <location>
        <begin position="201"/>
        <end position="218"/>
    </location>
</feature>
<feature type="transmembrane region" description="Helical" evidence="1">
    <location>
        <begin position="81"/>
        <end position="101"/>
    </location>
</feature>
<feature type="transmembrane region" description="Helical" evidence="1">
    <location>
        <begin position="269"/>
        <end position="289"/>
    </location>
</feature>
<reference evidence="2 3" key="1">
    <citation type="submission" date="2019-03" db="EMBL/GenBank/DDBJ databases">
        <title>Genomic Encyclopedia of Type Strains, Phase IV (KMG-IV): sequencing the most valuable type-strain genomes for metagenomic binning, comparative biology and taxonomic classification.</title>
        <authorList>
            <person name="Goeker M."/>
        </authorList>
    </citation>
    <scope>NUCLEOTIDE SEQUENCE [LARGE SCALE GENOMIC DNA]</scope>
    <source>
        <strain evidence="2 3">DSM 102852</strain>
    </source>
</reference>
<gene>
    <name evidence="2" type="ORF">DFR44_102113</name>
</gene>
<dbReference type="Pfam" id="PF06772">
    <property type="entry name" value="LtrA"/>
    <property type="match status" value="1"/>
</dbReference>
<sequence>MLPRSKEEVHRASTPLELLFDLVFVVAVAGASANLHHSIAENHLSSAIFPFLWVFFGIWWAWMNFSWFASAYDIDDVPYRILVLVQLTGALVVAAGVSDTFSKGTSWFAITGYTIMRVAQITQWVRAWLGDPPRRQVITRYIVGLFLAQIYWWLIMLAPMSLKPYLIGFGILIELSVPFLAEKVNGGTPWHPKHIIERYSLFTIIVLGETILSASTAVQSSIDAGYVDGSLVGIIIGGLLLVFNMWWSYFQQTEHNITNSHWQGIFWGYGHYFIFVSAAAVGAGLASSVDFMSGQSMASLTLTNAVIAIPVICYFLTLALVHGRLRAYPMSAAVLCISTVLIALCIWSQSAVLLIGLIISASNAFKLWHYRTLSF</sequence>
<dbReference type="PANTHER" id="PTHR36840">
    <property type="entry name" value="BLL5714 PROTEIN"/>
    <property type="match status" value="1"/>
</dbReference>
<feature type="transmembrane region" description="Helical" evidence="1">
    <location>
        <begin position="107"/>
        <end position="129"/>
    </location>
</feature>
<feature type="transmembrane region" description="Helical" evidence="1">
    <location>
        <begin position="164"/>
        <end position="181"/>
    </location>
</feature>
<dbReference type="AlphaFoldDB" id="A0A4R6YB17"/>
<evidence type="ECO:0000313" key="3">
    <source>
        <dbReference type="Proteomes" id="UP000294480"/>
    </source>
</evidence>
<feature type="transmembrane region" description="Helical" evidence="1">
    <location>
        <begin position="12"/>
        <end position="35"/>
    </location>
</feature>
<feature type="transmembrane region" description="Helical" evidence="1">
    <location>
        <begin position="47"/>
        <end position="69"/>
    </location>
</feature>
<feature type="transmembrane region" description="Helical" evidence="1">
    <location>
        <begin position="301"/>
        <end position="321"/>
    </location>
</feature>
<dbReference type="PANTHER" id="PTHR36840:SF1">
    <property type="entry name" value="BLL5714 PROTEIN"/>
    <property type="match status" value="1"/>
</dbReference>
<evidence type="ECO:0000256" key="1">
    <source>
        <dbReference type="SAM" id="Phobius"/>
    </source>
</evidence>
<proteinExistence type="predicted"/>
<keyword evidence="1" id="KW-0472">Membrane</keyword>
<name>A0A4R6YB17_9BURK</name>
<feature type="transmembrane region" description="Helical" evidence="1">
    <location>
        <begin position="141"/>
        <end position="158"/>
    </location>
</feature>
<dbReference type="InterPro" id="IPR010640">
    <property type="entry name" value="Low_temperature_requirement_A"/>
</dbReference>